<proteinExistence type="predicted"/>
<dbReference type="GO" id="GO:0005886">
    <property type="term" value="C:plasma membrane"/>
    <property type="evidence" value="ECO:0007669"/>
    <property type="project" value="TreeGrafter"/>
</dbReference>
<feature type="region of interest" description="Disordered" evidence="8">
    <location>
        <begin position="1866"/>
        <end position="1927"/>
    </location>
</feature>
<feature type="transmembrane region" description="Helical" evidence="9">
    <location>
        <begin position="1379"/>
        <end position="1397"/>
    </location>
</feature>
<feature type="transmembrane region" description="Helical" evidence="9">
    <location>
        <begin position="1418"/>
        <end position="1441"/>
    </location>
</feature>
<dbReference type="Pfam" id="PF25508">
    <property type="entry name" value="TRPM2"/>
    <property type="match status" value="2"/>
</dbReference>
<feature type="compositionally biased region" description="Low complexity" evidence="8">
    <location>
        <begin position="21"/>
        <end position="38"/>
    </location>
</feature>
<feature type="domain" description="TRPM-like" evidence="11">
    <location>
        <begin position="441"/>
        <end position="512"/>
    </location>
</feature>
<keyword evidence="3 9" id="KW-0812">Transmembrane</keyword>
<organism evidence="12 13">
    <name type="scientific">Fasciola gigantica</name>
    <name type="common">Giant liver fluke</name>
    <dbReference type="NCBI Taxonomy" id="46835"/>
    <lineage>
        <taxon>Eukaryota</taxon>
        <taxon>Metazoa</taxon>
        <taxon>Spiralia</taxon>
        <taxon>Lophotrochozoa</taxon>
        <taxon>Platyhelminthes</taxon>
        <taxon>Trematoda</taxon>
        <taxon>Digenea</taxon>
        <taxon>Plagiorchiida</taxon>
        <taxon>Echinostomata</taxon>
        <taxon>Echinostomatoidea</taxon>
        <taxon>Fasciolidae</taxon>
        <taxon>Fasciola</taxon>
    </lineage>
</organism>
<feature type="compositionally biased region" description="Basic residues" evidence="8">
    <location>
        <begin position="988"/>
        <end position="1012"/>
    </location>
</feature>
<keyword evidence="5" id="KW-0406">Ion transport</keyword>
<feature type="transmembrane region" description="Helical" evidence="9">
    <location>
        <begin position="1561"/>
        <end position="1585"/>
    </location>
</feature>
<evidence type="ECO:0000313" key="13">
    <source>
        <dbReference type="Proteomes" id="UP000316759"/>
    </source>
</evidence>
<dbReference type="STRING" id="46835.A0A504YNB5"/>
<evidence type="ECO:0000256" key="3">
    <source>
        <dbReference type="ARBA" id="ARBA00022692"/>
    </source>
</evidence>
<evidence type="ECO:0000256" key="7">
    <source>
        <dbReference type="ARBA" id="ARBA00023303"/>
    </source>
</evidence>
<feature type="region of interest" description="Disordered" evidence="8">
    <location>
        <begin position="1"/>
        <end position="38"/>
    </location>
</feature>
<dbReference type="PANTHER" id="PTHR13800">
    <property type="entry name" value="TRANSIENT RECEPTOR POTENTIAL CATION CHANNEL, SUBFAMILY M, MEMBER 6"/>
    <property type="match status" value="1"/>
</dbReference>
<feature type="compositionally biased region" description="Polar residues" evidence="8">
    <location>
        <begin position="1013"/>
        <end position="1030"/>
    </location>
</feature>
<sequence length="2472" mass="275916">MPLGRHSATGVFRTKTEHLSHSSSDSSGSSSSDTSSIPHESSWYDFSSPIDLDDCEAILTGIEFSILSRASSRCCCGLSLNEHAPDVKLEALARLGVPEFRALVTGGPNVAAHRIPSTNERWQVKTHTREMSTNAYGTVEFQGGPHPTRARSLCKAFSGVSRKLTSTQIKQITIMRGLFPAACARSVTRHIGDALGDEVHVRGSNIVALGIAPWGYVQHRETLLGLDHTCAYYSQGWKPGRQEAPLHSHHNYFLLADNGTTGKFGGELCLRRRLEQYLAQQPIDMRRYGGSKSRVPIVGVLLEGGAQTFRTVFELVTGRNPVPVVVCDGSGRAADLLAFMHRYANEDGDLPGPLKEQMIGTIGRTFQLRRADSEGLYSELRLCMKRRRLISVFRMGEGDSDEIDITILTALLQVSSQKLTPAEQLSLVMAWDRPDIARTKVFTSFSHWSTTTLENAMADALLNDRLDFVRLLLAKGLDIQRFLTVGRLEDLYIAASDVNNQSFHKLFAKVMGPRQLDLSVCFDLICTGKHLERSCDLLNNHVFPSVFWSRDKRITLRAIGQLIEDLVGGGYQHTYCDKNGSGQLSSPEHDLAPAHPHLYSSDPHLATTALQEEKTAHSYQNKSVTYANLEHAVAAVTGFQMTAHWHAPGSSAPTNTLTPGETRSSFAKIDTNIARNEAVRLSRSYRFRYPYTELLQWALLTRRYEMARFMVLAGEESIAKALFSVKLLRSIRHATVDDDSEPDLAQRFRDQESAFERLAVELQDHCYRHDPDQAKRLLTYELHAFSDNTCLSLAYMCESKEFIGHACTQSILNDLWYGGLRQGRMVGAKVALILIGLVFPPIYPLIVYCFSTRSKFIEFKTKEELAKQPQTLQEHLDELESSSSSTSSSSSSRSRSSSSSSRSGHSSRNTSRRSSQCANPLTLASHIDGVSMSPGPTQTRWRSQAVFGGLGDQPSTPTQPSLAPVHAVSRGSLHSTMLSVPEGNEHSRRGHHRRRKTTGSKRTRFRGTRSHRNSLSATEDQPPETENQVAPPTDIITTFPEAPRTKRRRRHRLFSRSRAAPTVLPTPPSDTLAPGLSKQVSTIANLELTPQVQSGAPLFCGTSETIAPLASAVILPGRLHIQFSLPNSLDVLFTLETCSIFKVPLPIDILWVGACANREAKLPAITLRSSLPARRSFFIPPNQNSGLMDGPIHGRLKHHRFSVHASSALPSSLAYHGTQVGKYSGPLRSNLASLLPSNHYASVAFTNRPAFRRRVNDTHCSGDVIKGEQNLSYSPTIHGVWDAQMEHRPNDLSGLPTIFSRPNFLPLHEFTDVLNPSEPPYLDYPSNSEHSRPLSWRKRVYEFFSAPVTRFYLHVILYLVFLVLYIGLCIHTLPPNQWSWLELYVYLHIVTYLLDKFREVTLVRGTNYFQKMRVHLGAFWNVYDTIMCTLSVIGIMLRYMGMIDSSFYMWGKNLLILCCAIWQMRFLELMQIWRFSGPYIYMLLKMIRVLVPLLALLFLPLIAFGTVREGIMYPNRSEIGIEGIKGIMLKPYFMLYGEVYAGEIDPVDWPEDSKSAPLFEVVPIATVIYLLYSIILFISVVIATFNDIFAHVRQQSELVYNFLRYAVIIEYESRPLLPPPFIIISWTHLFARYLYRLRKKRRVSERDSSEGKGEPDKHSPRNSTATQHNRKPDESKEWEEQAQQSSFSKSHETSVGLKLFLQPAEVEKLHDFEEECVDDYWRQVRKNEKLDTERREDVINKKLDHLQFRIGEIHMHQNHLRGMVHLMEDHMRTLDDNHCLSRPHITTHMAGPSDVECGPYTPSSPQPMQKDLIFAQTLLWLLSNHSNQSPTTDLISAQAGPNLAEIQNYLVDSLRTKIHQLKQTIGTPASVGTSRMQASARAGVRDRSPSPSGRAGRQHRSGRTEHRVALSGPSWRADGTSTERRPAHLGRSLHASYRGQDYAYREYTTICDEIDLSCLSFSDSSTTTPTCSRTDISAVGVGPIDGSTVTRPHKTPAFIVPSIQVCEDRNPVIPSPIPESDNVCLSIAQTTVPSIFSGSSASTALSAVAEITAESANPVVQSPIFMRSESPSAKLYTSTHSLSGADGLTQSGRLRAVSYSEDDPNAAHHLDDDQPSSFSAPEQSYLPYFLYDANQQTGLASRLCEQTTRKSIRRTSLGSNSNPGEWKSQKSLHRRASARDPNFTYHIPNERLWIPGASESGDTVISATDLVDVRQAGLREAEHAERAELRGVLIRRLRKLSTASNSFRVISQTAQSTQPSRYPHRLLSSPCGSIAPSETPEVAHNDMASPVPSEDQVADDRLDEWEDTTDEKLGYNEPQISVDYRPASCSPNTYEAVGHRRYRRCHPILRHNNDVDAFSPADVGDFLSHNTREEDPVDPDLDLDLYSLATHTSSVRWSSDSPLRVLSANGCSTAPPDMDLQEPEPLIENGNNDTRDNILGELSSHGLQSDHPAPSPSASLSLISPPSPPPAP</sequence>
<dbReference type="GO" id="GO:0005261">
    <property type="term" value="F:monoatomic cation channel activity"/>
    <property type="evidence" value="ECO:0007669"/>
    <property type="project" value="TreeGrafter"/>
</dbReference>
<feature type="region of interest" description="Disordered" evidence="8">
    <location>
        <begin position="869"/>
        <end position="918"/>
    </location>
</feature>
<dbReference type="EMBL" id="SUNJ01006427">
    <property type="protein sequence ID" value="TPP62803.1"/>
    <property type="molecule type" value="Genomic_DNA"/>
</dbReference>
<feature type="transmembrane region" description="Helical" evidence="9">
    <location>
        <begin position="1447"/>
        <end position="1467"/>
    </location>
</feature>
<comment type="caution">
    <text evidence="12">The sequence shown here is derived from an EMBL/GenBank/DDBJ whole genome shotgun (WGS) entry which is preliminary data.</text>
</comment>
<feature type="compositionally biased region" description="Basic and acidic residues" evidence="8">
    <location>
        <begin position="1645"/>
        <end position="1659"/>
    </location>
</feature>
<dbReference type="InterPro" id="IPR057366">
    <property type="entry name" value="TRPM-like"/>
</dbReference>
<dbReference type="PANTHER" id="PTHR13800:SF1">
    <property type="entry name" value="TRANSIENT RECEPTOR POTENTIAL CATION CHANNEL TRPM"/>
    <property type="match status" value="1"/>
</dbReference>
<feature type="region of interest" description="Disordered" evidence="8">
    <location>
        <begin position="947"/>
        <end position="1036"/>
    </location>
</feature>
<keyword evidence="7" id="KW-0407">Ion channel</keyword>
<dbReference type="InterPro" id="IPR041491">
    <property type="entry name" value="TRPM_SLOG"/>
</dbReference>
<reference evidence="12 13" key="1">
    <citation type="submission" date="2019-04" db="EMBL/GenBank/DDBJ databases">
        <title>Annotation for the trematode Fasciola gigantica.</title>
        <authorList>
            <person name="Choi Y.-J."/>
        </authorList>
    </citation>
    <scope>NUCLEOTIDE SEQUENCE [LARGE SCALE GENOMIC DNA]</scope>
    <source>
        <strain evidence="12">Uganda_cow_1</strain>
    </source>
</reference>
<feature type="compositionally biased region" description="Polar residues" evidence="8">
    <location>
        <begin position="1866"/>
        <end position="1877"/>
    </location>
</feature>
<evidence type="ECO:0000256" key="6">
    <source>
        <dbReference type="ARBA" id="ARBA00023136"/>
    </source>
</evidence>
<feature type="compositionally biased region" description="Polar residues" evidence="8">
    <location>
        <begin position="2154"/>
        <end position="2163"/>
    </location>
</feature>
<feature type="compositionally biased region" description="Low complexity" evidence="8">
    <location>
        <begin position="881"/>
        <end position="915"/>
    </location>
</feature>
<dbReference type="Pfam" id="PF18139">
    <property type="entry name" value="LSDAT_euk"/>
    <property type="match status" value="1"/>
</dbReference>
<feature type="transmembrane region" description="Helical" evidence="9">
    <location>
        <begin position="1616"/>
        <end position="1635"/>
    </location>
</feature>
<evidence type="ECO:0000259" key="10">
    <source>
        <dbReference type="Pfam" id="PF18139"/>
    </source>
</evidence>
<name>A0A504YNB5_FASGI</name>
<feature type="transmembrane region" description="Helical" evidence="9">
    <location>
        <begin position="830"/>
        <end position="850"/>
    </location>
</feature>
<keyword evidence="2" id="KW-0813">Transport</keyword>
<evidence type="ECO:0000256" key="5">
    <source>
        <dbReference type="ARBA" id="ARBA00023065"/>
    </source>
</evidence>
<feature type="region of interest" description="Disordered" evidence="8">
    <location>
        <begin position="1645"/>
        <end position="1690"/>
    </location>
</feature>
<evidence type="ECO:0000313" key="12">
    <source>
        <dbReference type="EMBL" id="TPP62803.1"/>
    </source>
</evidence>
<dbReference type="InterPro" id="IPR050927">
    <property type="entry name" value="TRPM"/>
</dbReference>
<evidence type="ECO:0000259" key="11">
    <source>
        <dbReference type="Pfam" id="PF25508"/>
    </source>
</evidence>
<feature type="region of interest" description="Disordered" evidence="8">
    <location>
        <begin position="2408"/>
        <end position="2472"/>
    </location>
</feature>
<feature type="transmembrane region" description="Helical" evidence="9">
    <location>
        <begin position="1487"/>
        <end position="1507"/>
    </location>
</feature>
<feature type="compositionally biased region" description="Basic and acidic residues" evidence="8">
    <location>
        <begin position="1670"/>
        <end position="1679"/>
    </location>
</feature>
<keyword evidence="13" id="KW-1185">Reference proteome</keyword>
<dbReference type="Proteomes" id="UP000316759">
    <property type="component" value="Unassembled WGS sequence"/>
</dbReference>
<dbReference type="GO" id="GO:0030001">
    <property type="term" value="P:metal ion transport"/>
    <property type="evidence" value="ECO:0007669"/>
    <property type="project" value="TreeGrafter"/>
</dbReference>
<feature type="region of interest" description="Disordered" evidence="8">
    <location>
        <begin position="2151"/>
        <end position="2175"/>
    </location>
</feature>
<accession>A0A504YNB5</accession>
<evidence type="ECO:0000256" key="1">
    <source>
        <dbReference type="ARBA" id="ARBA00004141"/>
    </source>
</evidence>
<evidence type="ECO:0000256" key="4">
    <source>
        <dbReference type="ARBA" id="ARBA00022989"/>
    </source>
</evidence>
<feature type="domain" description="TRPM-like" evidence="11">
    <location>
        <begin position="605"/>
        <end position="805"/>
    </location>
</feature>
<feature type="domain" description="TRPM SLOG" evidence="10">
    <location>
        <begin position="186"/>
        <end position="383"/>
    </location>
</feature>
<dbReference type="OrthoDB" id="301415at2759"/>
<feature type="region of interest" description="Disordered" evidence="8">
    <location>
        <begin position="2275"/>
        <end position="2298"/>
    </location>
</feature>
<evidence type="ECO:0000256" key="8">
    <source>
        <dbReference type="SAM" id="MobiDB-lite"/>
    </source>
</evidence>
<keyword evidence="4 9" id="KW-1133">Transmembrane helix</keyword>
<keyword evidence="6 9" id="KW-0472">Membrane</keyword>
<evidence type="ECO:0000256" key="2">
    <source>
        <dbReference type="ARBA" id="ARBA00022448"/>
    </source>
</evidence>
<gene>
    <name evidence="12" type="ORF">FGIG_00736</name>
</gene>
<protein>
    <submittedName>
        <fullName evidence="12">Uncharacterized protein</fullName>
    </submittedName>
</protein>
<feature type="transmembrane region" description="Helical" evidence="9">
    <location>
        <begin position="1351"/>
        <end position="1373"/>
    </location>
</feature>
<evidence type="ECO:0000256" key="9">
    <source>
        <dbReference type="SAM" id="Phobius"/>
    </source>
</evidence>
<feature type="region of interest" description="Disordered" evidence="8">
    <location>
        <begin position="2100"/>
        <end position="2119"/>
    </location>
</feature>
<comment type="subcellular location">
    <subcellularLocation>
        <location evidence="1">Membrane</location>
        <topology evidence="1">Multi-pass membrane protein</topology>
    </subcellularLocation>
</comment>